<dbReference type="PANTHER" id="PTHR31896">
    <property type="entry name" value="FAMILY REGULATORY PROTEIN, PUTATIVE (AFU_ORTHOLOGUE AFUA_3G14730)-RELATED"/>
    <property type="match status" value="1"/>
</dbReference>
<dbReference type="InterPro" id="IPR023213">
    <property type="entry name" value="CAT-like_dom_sf"/>
</dbReference>
<evidence type="ECO:0000313" key="2">
    <source>
        <dbReference type="EnsemblPlants" id="EMT18559"/>
    </source>
</evidence>
<protein>
    <submittedName>
        <fullName evidence="2">Putative acetyltransferase</fullName>
    </submittedName>
</protein>
<dbReference type="Pfam" id="PF02458">
    <property type="entry name" value="Transferase"/>
    <property type="match status" value="2"/>
</dbReference>
<keyword evidence="1" id="KW-0808">Transferase</keyword>
<dbReference type="GO" id="GO:0016747">
    <property type="term" value="F:acyltransferase activity, transferring groups other than amino-acyl groups"/>
    <property type="evidence" value="ECO:0007669"/>
    <property type="project" value="UniProtKB-ARBA"/>
</dbReference>
<dbReference type="AlphaFoldDB" id="R7WF36"/>
<reference evidence="2" key="1">
    <citation type="submission" date="2015-06" db="UniProtKB">
        <authorList>
            <consortium name="EnsemblPlants"/>
        </authorList>
    </citation>
    <scope>IDENTIFICATION</scope>
</reference>
<dbReference type="InterPro" id="IPR051283">
    <property type="entry name" value="Sec_Metabolite_Acyltrans"/>
</dbReference>
<organism evidence="2">
    <name type="scientific">Aegilops tauschii</name>
    <name type="common">Tausch's goatgrass</name>
    <name type="synonym">Aegilops squarrosa</name>
    <dbReference type="NCBI Taxonomy" id="37682"/>
    <lineage>
        <taxon>Eukaryota</taxon>
        <taxon>Viridiplantae</taxon>
        <taxon>Streptophyta</taxon>
        <taxon>Embryophyta</taxon>
        <taxon>Tracheophyta</taxon>
        <taxon>Spermatophyta</taxon>
        <taxon>Magnoliopsida</taxon>
        <taxon>Liliopsida</taxon>
        <taxon>Poales</taxon>
        <taxon>Poaceae</taxon>
        <taxon>BOP clade</taxon>
        <taxon>Pooideae</taxon>
        <taxon>Triticodae</taxon>
        <taxon>Triticeae</taxon>
        <taxon>Triticinae</taxon>
        <taxon>Aegilops</taxon>
    </lineage>
</organism>
<sequence>MALSRFFFTELRQWWPRMMRMDIEDLKGFFVIFVLFFLLLLLDTRTFSTFPEKSCVCASLYTDDHMPQSHDQAETHSLATAPAIKMERDGVQILSRRMVKPEHHASSRPPEPETVHLTPWDLLRITVEYLQKGVVVPKPPAGSAHAVEHLASCDDQGAEFVHAVAPGVAVADISGPLRVIPRVVWSFFPLNGMLGADAAVDPSLPLLAVQVTELADGVFVAMSLNHCAADGETLWDLFNTWSEISRSGGAAAGEDIPTVPKRWFLDGCSVPIPLPFAKAEEMVGESVKRLRAKANAETMACVGTTTISSLQAVAAHIWRAVCRARGLAPGQETTCSLSVGCRTLVKGMPQGYVGNASAGAVGRADADEILGEGRLGRAAWLLNRAVAAVDEASVRTELAAWPANHSFNGSPELDVYGNDFGWGLPVAVRSGAGNKVDGLVSVYEGSDDGGMELEVCLAPGALAKLVADQELMDASVQ</sequence>
<accession>R7WF36</accession>
<name>R7WF36_AEGTA</name>
<dbReference type="Gene3D" id="3.30.559.10">
    <property type="entry name" value="Chloramphenicol acetyltransferase-like domain"/>
    <property type="match status" value="3"/>
</dbReference>
<dbReference type="EnsemblPlants" id="EMT18559">
    <property type="protein sequence ID" value="EMT18559"/>
    <property type="gene ID" value="F775_16622"/>
</dbReference>
<proteinExistence type="predicted"/>
<dbReference type="PANTHER" id="PTHR31896:SF72">
    <property type="entry name" value="GENOME ASSEMBLY, CHROMOSOME: II"/>
    <property type="match status" value="1"/>
</dbReference>
<evidence type="ECO:0000256" key="1">
    <source>
        <dbReference type="ARBA" id="ARBA00022679"/>
    </source>
</evidence>